<evidence type="ECO:0000256" key="5">
    <source>
        <dbReference type="ARBA" id="ARBA00022989"/>
    </source>
</evidence>
<dbReference type="AlphaFoldDB" id="M7NRK9"/>
<evidence type="ECO:0000313" key="11">
    <source>
        <dbReference type="Proteomes" id="UP000011910"/>
    </source>
</evidence>
<dbReference type="OrthoDB" id="311344at2"/>
<evidence type="ECO:0000256" key="7">
    <source>
        <dbReference type="SAM" id="Phobius"/>
    </source>
</evidence>
<dbReference type="eggNOG" id="COG2274">
    <property type="taxonomic scope" value="Bacteria"/>
</dbReference>
<feature type="transmembrane region" description="Helical" evidence="7">
    <location>
        <begin position="63"/>
        <end position="87"/>
    </location>
</feature>
<feature type="transmembrane region" description="Helical" evidence="7">
    <location>
        <begin position="164"/>
        <end position="183"/>
    </location>
</feature>
<dbReference type="GO" id="GO:0005524">
    <property type="term" value="F:ATP binding"/>
    <property type="evidence" value="ECO:0007669"/>
    <property type="project" value="UniProtKB-KW"/>
</dbReference>
<proteinExistence type="predicted"/>
<comment type="subcellular location">
    <subcellularLocation>
        <location evidence="1">Cell membrane</location>
        <topology evidence="1">Multi-pass membrane protein</topology>
    </subcellularLocation>
</comment>
<dbReference type="GO" id="GO:0015421">
    <property type="term" value="F:ABC-type oligopeptide transporter activity"/>
    <property type="evidence" value="ECO:0007669"/>
    <property type="project" value="TreeGrafter"/>
</dbReference>
<evidence type="ECO:0000256" key="3">
    <source>
        <dbReference type="ARBA" id="ARBA00022741"/>
    </source>
</evidence>
<dbReference type="Gene3D" id="3.40.50.300">
    <property type="entry name" value="P-loop containing nucleotide triphosphate hydrolases"/>
    <property type="match status" value="1"/>
</dbReference>
<evidence type="ECO:0000256" key="4">
    <source>
        <dbReference type="ARBA" id="ARBA00022840"/>
    </source>
</evidence>
<dbReference type="InterPro" id="IPR003593">
    <property type="entry name" value="AAA+_ATPase"/>
</dbReference>
<protein>
    <submittedName>
        <fullName evidence="10">Alpha-hemolysin translocation ATP-binding protein HlyB</fullName>
    </submittedName>
</protein>
<dbReference type="GO" id="GO:0016887">
    <property type="term" value="F:ATP hydrolysis activity"/>
    <property type="evidence" value="ECO:0007669"/>
    <property type="project" value="InterPro"/>
</dbReference>
<dbReference type="SUPFAM" id="SSF90123">
    <property type="entry name" value="ABC transporter transmembrane region"/>
    <property type="match status" value="1"/>
</dbReference>
<dbReference type="Gene3D" id="1.20.1560.10">
    <property type="entry name" value="ABC transporter type 1, transmembrane domain"/>
    <property type="match status" value="1"/>
</dbReference>
<keyword evidence="4 10" id="KW-0067">ATP-binding</keyword>
<dbReference type="InterPro" id="IPR039421">
    <property type="entry name" value="Type_1_exporter"/>
</dbReference>
<dbReference type="PROSITE" id="PS50929">
    <property type="entry name" value="ABC_TM1F"/>
    <property type="match status" value="1"/>
</dbReference>
<dbReference type="PATRIC" id="fig|1279009.4.peg.3788"/>
<dbReference type="PANTHER" id="PTHR43394">
    <property type="entry name" value="ATP-DEPENDENT PERMEASE MDL1, MITOCHONDRIAL"/>
    <property type="match status" value="1"/>
</dbReference>
<dbReference type="InterPro" id="IPR036640">
    <property type="entry name" value="ABC1_TM_sf"/>
</dbReference>
<feature type="domain" description="ABC transporter" evidence="8">
    <location>
        <begin position="344"/>
        <end position="577"/>
    </location>
</feature>
<reference evidence="10 11" key="1">
    <citation type="journal article" date="2013" name="Genome Announc.">
        <title>Draft Genome Sequence of Cesiribacter andamanensis Strain AMV16T, Isolated from a Soil Sample from a Mud Volcano in the Andaman Islands, India.</title>
        <authorList>
            <person name="Shivaji S."/>
            <person name="Ara S."/>
            <person name="Begum Z."/>
            <person name="Srinivas T.N."/>
            <person name="Singh A."/>
            <person name="Kumar Pinnaka A."/>
        </authorList>
    </citation>
    <scope>NUCLEOTIDE SEQUENCE [LARGE SCALE GENOMIC DNA]</scope>
    <source>
        <strain evidence="10 11">AMV16</strain>
    </source>
</reference>
<evidence type="ECO:0000256" key="1">
    <source>
        <dbReference type="ARBA" id="ARBA00004651"/>
    </source>
</evidence>
<dbReference type="RefSeq" id="WP_009197122.1">
    <property type="nucleotide sequence ID" value="NZ_AODQ01000142.1"/>
</dbReference>
<name>M7NRK9_9BACT</name>
<feature type="transmembrane region" description="Helical" evidence="7">
    <location>
        <begin position="140"/>
        <end position="158"/>
    </location>
</feature>
<accession>M7NRK9</accession>
<keyword evidence="3" id="KW-0547">Nucleotide-binding</keyword>
<feature type="transmembrane region" description="Helical" evidence="7">
    <location>
        <begin position="29"/>
        <end position="51"/>
    </location>
</feature>
<feature type="transmembrane region" description="Helical" evidence="7">
    <location>
        <begin position="250"/>
        <end position="273"/>
    </location>
</feature>
<organism evidence="10 11">
    <name type="scientific">Cesiribacter andamanensis AMV16</name>
    <dbReference type="NCBI Taxonomy" id="1279009"/>
    <lineage>
        <taxon>Bacteria</taxon>
        <taxon>Pseudomonadati</taxon>
        <taxon>Bacteroidota</taxon>
        <taxon>Cytophagia</taxon>
        <taxon>Cytophagales</taxon>
        <taxon>Cesiribacteraceae</taxon>
        <taxon>Cesiribacter</taxon>
    </lineage>
</organism>
<dbReference type="STRING" id="1279009.ADICEAN_03743"/>
<comment type="caution">
    <text evidence="10">The sequence shown here is derived from an EMBL/GenBank/DDBJ whole genome shotgun (WGS) entry which is preliminary data.</text>
</comment>
<keyword evidence="11" id="KW-1185">Reference proteome</keyword>
<keyword evidence="5 7" id="KW-1133">Transmembrane helix</keyword>
<dbReference type="GO" id="GO:0005886">
    <property type="term" value="C:plasma membrane"/>
    <property type="evidence" value="ECO:0007669"/>
    <property type="project" value="UniProtKB-SubCell"/>
</dbReference>
<keyword evidence="6 7" id="KW-0472">Membrane</keyword>
<evidence type="ECO:0000259" key="9">
    <source>
        <dbReference type="PROSITE" id="PS50929"/>
    </source>
</evidence>
<keyword evidence="2 7" id="KW-0812">Transmembrane</keyword>
<dbReference type="EMBL" id="AODQ01000142">
    <property type="protein sequence ID" value="EMR01139.1"/>
    <property type="molecule type" value="Genomic_DNA"/>
</dbReference>
<dbReference type="Proteomes" id="UP000011910">
    <property type="component" value="Unassembled WGS sequence"/>
</dbReference>
<evidence type="ECO:0000256" key="6">
    <source>
        <dbReference type="ARBA" id="ARBA00023136"/>
    </source>
</evidence>
<dbReference type="Pfam" id="PF00005">
    <property type="entry name" value="ABC_tran"/>
    <property type="match status" value="1"/>
</dbReference>
<dbReference type="SUPFAM" id="SSF52540">
    <property type="entry name" value="P-loop containing nucleoside triphosphate hydrolases"/>
    <property type="match status" value="1"/>
</dbReference>
<dbReference type="InterPro" id="IPR027417">
    <property type="entry name" value="P-loop_NTPase"/>
</dbReference>
<dbReference type="SMART" id="SM00382">
    <property type="entry name" value="AAA"/>
    <property type="match status" value="1"/>
</dbReference>
<evidence type="ECO:0000313" key="10">
    <source>
        <dbReference type="EMBL" id="EMR01139.1"/>
    </source>
</evidence>
<feature type="domain" description="ABC transmembrane type-1" evidence="9">
    <location>
        <begin position="31"/>
        <end position="308"/>
    </location>
</feature>
<dbReference type="InterPro" id="IPR003439">
    <property type="entry name" value="ABC_transporter-like_ATP-bd"/>
</dbReference>
<evidence type="ECO:0000259" key="8">
    <source>
        <dbReference type="PROSITE" id="PS50893"/>
    </source>
</evidence>
<evidence type="ECO:0000256" key="2">
    <source>
        <dbReference type="ARBA" id="ARBA00022692"/>
    </source>
</evidence>
<gene>
    <name evidence="10" type="primary">hlyB_2</name>
    <name evidence="10" type="ORF">ADICEAN_03743</name>
</gene>
<sequence>MPQTVVTTIPPITRFFRLLKVDRKQIGNIYLYAVVGGVVALSLPLGIQVIINLIQSGQISTSLTVLVFLVILGMGLAGTLQVLQLVVSEKLQQKIFTRAALEFAFRIPRLKTDTQREHYVPELINRFFDTLMVQKGLSKILLDFSAAGLQVFFGLVLLSLYHPFFILFSLLLVALMFLIFRLTGPIGLATSLKESKYKYEVVHWLEELARSLDTFKLAGNTPLPMERTDKLVGGYLDARDQHFSVLKQQYIYLIGFKVLVAAGLLILGGKLVLDQQMNIGQFVAAEIIIIMVLNSVEKLILSMETIYDVLTSIEKIGNVTDLPLESQAGNRLDTSDATSKGLSITLKNAAAHSLHDNSLFLDNINLSIASGERLCIMGPRNSGKTLLLRLLAGLYQTPKGSISYNGLPASTISLETLRTTLGANLDKNGIFAGSIKENITLGKPDITNETLQEVLQAVSLNEMVEHLPMGYDAKLLPEGRHLSSSAIQKILVARSLAMKPRLLLLENPFDWLAPAETDKLLHYLLDPSQRWTLIVSSRNPELAKRFDRILLLLDGKLQEVTDFASLENETWFHEVFSR</sequence>
<dbReference type="PROSITE" id="PS50893">
    <property type="entry name" value="ABC_TRANSPORTER_2"/>
    <property type="match status" value="1"/>
</dbReference>
<dbReference type="PANTHER" id="PTHR43394:SF4">
    <property type="entry name" value="TOXIN SECRETION ABC TRANSPORTER ATP-BINDING PROTEIN"/>
    <property type="match status" value="1"/>
</dbReference>
<dbReference type="InterPro" id="IPR011527">
    <property type="entry name" value="ABC1_TM_dom"/>
</dbReference>
<dbReference type="Pfam" id="PF00664">
    <property type="entry name" value="ABC_membrane"/>
    <property type="match status" value="1"/>
</dbReference>